<reference evidence="1 2" key="1">
    <citation type="journal article" date="2019" name="Sci. Rep.">
        <title>Orb-weaving spider Araneus ventricosus genome elucidates the spidroin gene catalogue.</title>
        <authorList>
            <person name="Kono N."/>
            <person name="Nakamura H."/>
            <person name="Ohtoshi R."/>
            <person name="Moran D.A.P."/>
            <person name="Shinohara A."/>
            <person name="Yoshida Y."/>
            <person name="Fujiwara M."/>
            <person name="Mori M."/>
            <person name="Tomita M."/>
            <person name="Arakawa K."/>
        </authorList>
    </citation>
    <scope>NUCLEOTIDE SEQUENCE [LARGE SCALE GENOMIC DNA]</scope>
</reference>
<name>A0A4Y2B550_ARAVE</name>
<comment type="caution">
    <text evidence="1">The sequence shown here is derived from an EMBL/GenBank/DDBJ whole genome shotgun (WGS) entry which is preliminary data.</text>
</comment>
<keyword evidence="2" id="KW-1185">Reference proteome</keyword>
<sequence>MQVNIIHIKFSSFSFSSSSICGWFLNCPQDRIFTAKCELQSILYMTEVQGQSVQPFRRNSKRCENPKVSGYFSSDRTRLGLKLVGSKPDSTKDPPCIWTWC</sequence>
<accession>A0A4Y2B550</accession>
<evidence type="ECO:0000313" key="2">
    <source>
        <dbReference type="Proteomes" id="UP000499080"/>
    </source>
</evidence>
<proteinExistence type="predicted"/>
<evidence type="ECO:0000313" key="1">
    <source>
        <dbReference type="EMBL" id="GBL86426.1"/>
    </source>
</evidence>
<gene>
    <name evidence="1" type="ORF">AVEN_164584_1</name>
</gene>
<organism evidence="1 2">
    <name type="scientific">Araneus ventricosus</name>
    <name type="common">Orbweaver spider</name>
    <name type="synonym">Epeira ventricosa</name>
    <dbReference type="NCBI Taxonomy" id="182803"/>
    <lineage>
        <taxon>Eukaryota</taxon>
        <taxon>Metazoa</taxon>
        <taxon>Ecdysozoa</taxon>
        <taxon>Arthropoda</taxon>
        <taxon>Chelicerata</taxon>
        <taxon>Arachnida</taxon>
        <taxon>Araneae</taxon>
        <taxon>Araneomorphae</taxon>
        <taxon>Entelegynae</taxon>
        <taxon>Araneoidea</taxon>
        <taxon>Araneidae</taxon>
        <taxon>Araneus</taxon>
    </lineage>
</organism>
<dbReference type="AlphaFoldDB" id="A0A4Y2B550"/>
<dbReference type="Proteomes" id="UP000499080">
    <property type="component" value="Unassembled WGS sequence"/>
</dbReference>
<dbReference type="EMBL" id="BGPR01000048">
    <property type="protein sequence ID" value="GBL86426.1"/>
    <property type="molecule type" value="Genomic_DNA"/>
</dbReference>
<protein>
    <submittedName>
        <fullName evidence="1">Uncharacterized protein</fullName>
    </submittedName>
</protein>